<proteinExistence type="predicted"/>
<dbReference type="EMBL" id="KY979132">
    <property type="protein sequence ID" value="ASD50484.1"/>
    <property type="molecule type" value="Genomic_DNA"/>
</dbReference>
<evidence type="ECO:0000313" key="2">
    <source>
        <dbReference type="Proteomes" id="UP000224101"/>
    </source>
</evidence>
<dbReference type="GeneID" id="40085888"/>
<dbReference type="PROSITE" id="PS51257">
    <property type="entry name" value="PROKAR_LIPOPROTEIN"/>
    <property type="match status" value="1"/>
</dbReference>
<dbReference type="Proteomes" id="UP000224101">
    <property type="component" value="Segment"/>
</dbReference>
<evidence type="ECO:0000313" key="1">
    <source>
        <dbReference type="EMBL" id="ASD50484.1"/>
    </source>
</evidence>
<sequence>MNGYKGMLCAALLAACASAAAQDSGVLITRKAAGTVIASTPRAEQKVCADGGVNGAHVAGGLLGGAAGAGAAKFFRLGKTATVISGLAGGAAGTMIGNQVSKDCKTVPAGHDISVEFADKSEVLVNSSAPRVVGSSAVVLFYSNGTFGLR</sequence>
<accession>A0A218M357</accession>
<evidence type="ECO:0008006" key="3">
    <source>
        <dbReference type="Google" id="ProtNLM"/>
    </source>
</evidence>
<dbReference type="KEGG" id="vg:40085888"/>
<dbReference type="RefSeq" id="YP_009609803.1">
    <property type="nucleotide sequence ID" value="NC_041997.1"/>
</dbReference>
<name>A0A218M357_9CAUD</name>
<organism evidence="1 2">
    <name type="scientific">Acidovorax phage ACP17</name>
    <dbReference type="NCBI Taxonomy" id="2010329"/>
    <lineage>
        <taxon>Viruses</taxon>
        <taxon>Duplodnaviria</taxon>
        <taxon>Heunggongvirae</taxon>
        <taxon>Uroviricota</taxon>
        <taxon>Caudoviricetes</taxon>
        <taxon>Busanvirus</taxon>
        <taxon>Busanvirus ACP17</taxon>
    </lineage>
</organism>
<keyword evidence="2" id="KW-1185">Reference proteome</keyword>
<reference evidence="1 2" key="1">
    <citation type="submission" date="2017-08" db="EMBL/GenBank/DDBJ databases">
        <title>Characterization and complete genome sequence of novel bacteriophage infecting the causal agent of bacterial fruit blotch, Acidovorax citrulli.</title>
        <authorList>
            <person name="Midani A.R."/>
            <person name="Park S.-H."/>
            <person name="Choi T.-J."/>
        </authorList>
    </citation>
    <scope>NUCLEOTIDE SEQUENCE [LARGE SCALE GENOMIC DNA]</scope>
</reference>
<protein>
    <recommendedName>
        <fullName evidence="3">Glycine zipper 2TM domain-containing protein</fullName>
    </recommendedName>
</protein>